<keyword evidence="3" id="KW-0808">Transferase</keyword>
<organism evidence="10 11">
    <name type="scientific">Corynebacterium alimapuense</name>
    <dbReference type="NCBI Taxonomy" id="1576874"/>
    <lineage>
        <taxon>Bacteria</taxon>
        <taxon>Bacillati</taxon>
        <taxon>Actinomycetota</taxon>
        <taxon>Actinomycetes</taxon>
        <taxon>Mycobacteriales</taxon>
        <taxon>Corynebacteriaceae</taxon>
        <taxon>Corynebacterium</taxon>
    </lineage>
</organism>
<keyword evidence="7" id="KW-0411">Iron-sulfur</keyword>
<comment type="catalytic activity">
    <reaction evidence="8">
        <text>(sulfur carrier)-H + L-cysteine = (sulfur carrier)-SH + L-alanine</text>
        <dbReference type="Rhea" id="RHEA:43892"/>
        <dbReference type="Rhea" id="RHEA-COMP:14737"/>
        <dbReference type="Rhea" id="RHEA-COMP:14739"/>
        <dbReference type="ChEBI" id="CHEBI:29917"/>
        <dbReference type="ChEBI" id="CHEBI:35235"/>
        <dbReference type="ChEBI" id="CHEBI:57972"/>
        <dbReference type="ChEBI" id="CHEBI:64428"/>
        <dbReference type="EC" id="2.8.1.7"/>
    </reaction>
</comment>
<keyword evidence="4" id="KW-0479">Metal-binding</keyword>
<evidence type="ECO:0000313" key="11">
    <source>
        <dbReference type="Proteomes" id="UP000266975"/>
    </source>
</evidence>
<dbReference type="OrthoDB" id="9808002at2"/>
<dbReference type="GO" id="GO:0031071">
    <property type="term" value="F:cysteine desulfurase activity"/>
    <property type="evidence" value="ECO:0007669"/>
    <property type="project" value="UniProtKB-EC"/>
</dbReference>
<evidence type="ECO:0000256" key="3">
    <source>
        <dbReference type="ARBA" id="ARBA00022679"/>
    </source>
</evidence>
<evidence type="ECO:0000256" key="7">
    <source>
        <dbReference type="ARBA" id="ARBA00023014"/>
    </source>
</evidence>
<dbReference type="RefSeq" id="WP_123048311.1">
    <property type="nucleotide sequence ID" value="NZ_PTJO01000005.1"/>
</dbReference>
<keyword evidence="5" id="KW-0663">Pyridoxal phosphate</keyword>
<gene>
    <name evidence="10" type="ORF">C5L39_07650</name>
</gene>
<dbReference type="PANTHER" id="PTHR11601:SF34">
    <property type="entry name" value="CYSTEINE DESULFURASE"/>
    <property type="match status" value="1"/>
</dbReference>
<reference evidence="10 11" key="1">
    <citation type="submission" date="2018-02" db="EMBL/GenBank/DDBJ databases">
        <title>Corynebacterium alimpuense sp. nov., a marine obligate actinomycete isolated from sediments of Valparaiso bay, Chile.</title>
        <authorList>
            <person name="Claverias F."/>
            <person name="Gonzales-Siles L."/>
            <person name="Salva-Serra F."/>
            <person name="Inganaes E."/>
            <person name="Molin K."/>
            <person name="Cumsille A."/>
            <person name="Undabarrena A."/>
            <person name="Couve E."/>
            <person name="Moore E.R.B."/>
            <person name="Gomila M."/>
            <person name="Camara B."/>
        </authorList>
    </citation>
    <scope>NUCLEOTIDE SEQUENCE [LARGE SCALE GENOMIC DNA]</scope>
    <source>
        <strain evidence="10 11">CCUG 69366</strain>
    </source>
</reference>
<dbReference type="PANTHER" id="PTHR11601">
    <property type="entry name" value="CYSTEINE DESULFURYLASE FAMILY MEMBER"/>
    <property type="match status" value="1"/>
</dbReference>
<keyword evidence="6" id="KW-0408">Iron</keyword>
<sequence>MSRFLDHAATSPMRQVAVEAWIEHAGKLNPGGQYSAGRKARSVLDDARELIASLLGADPVEVIFTASGTESDNLAIRGLYEAGSSNRVISTPVEHPAVLETIKSLGLIGADIELLPVGSDGRVDDYEPLAKPAALATCMWANNETGAIMPLHEIIERASASGTPVHVDAVQAVGHLPVDFHQLGATTLAASAHKFGGPRGSGLLLARRSPAPAAVLHGGGQERGIRPGTIDVAGAAATAAALAEAVGELEAEQLRIAQLRDDLLAGIVAQVDNVLVHTTQPALPGHLHLSFPGAEGDSLIMLLDHAGIEASTGSACASGVNRASHVLLAAGVSEHDARGAVRFTLGRTSTRADVDAVLAVIAEVATRARLAGMAG</sequence>
<comment type="cofactor">
    <cofactor evidence="1">
        <name>pyridoxal 5'-phosphate</name>
        <dbReference type="ChEBI" id="CHEBI:597326"/>
    </cofactor>
</comment>
<comment type="caution">
    <text evidence="10">The sequence shown here is derived from an EMBL/GenBank/DDBJ whole genome shotgun (WGS) entry which is preliminary data.</text>
</comment>
<evidence type="ECO:0000256" key="5">
    <source>
        <dbReference type="ARBA" id="ARBA00022898"/>
    </source>
</evidence>
<evidence type="ECO:0000256" key="6">
    <source>
        <dbReference type="ARBA" id="ARBA00023004"/>
    </source>
</evidence>
<evidence type="ECO:0000256" key="2">
    <source>
        <dbReference type="ARBA" id="ARBA00006490"/>
    </source>
</evidence>
<dbReference type="InterPro" id="IPR000192">
    <property type="entry name" value="Aminotrans_V_dom"/>
</dbReference>
<dbReference type="InterPro" id="IPR015422">
    <property type="entry name" value="PyrdxlP-dep_Trfase_small"/>
</dbReference>
<dbReference type="SUPFAM" id="SSF53383">
    <property type="entry name" value="PLP-dependent transferases"/>
    <property type="match status" value="1"/>
</dbReference>
<keyword evidence="11" id="KW-1185">Reference proteome</keyword>
<dbReference type="GO" id="GO:0046872">
    <property type="term" value="F:metal ion binding"/>
    <property type="evidence" value="ECO:0007669"/>
    <property type="project" value="UniProtKB-KW"/>
</dbReference>
<evidence type="ECO:0000259" key="9">
    <source>
        <dbReference type="Pfam" id="PF00266"/>
    </source>
</evidence>
<dbReference type="InterPro" id="IPR016454">
    <property type="entry name" value="Cysteine_dSase"/>
</dbReference>
<dbReference type="InterPro" id="IPR015424">
    <property type="entry name" value="PyrdxlP-dep_Trfase"/>
</dbReference>
<comment type="similarity">
    <text evidence="2">Belongs to the class-V pyridoxal-phosphate-dependent aminotransferase family. NifS/IscS subfamily.</text>
</comment>
<dbReference type="Gene3D" id="3.90.1150.10">
    <property type="entry name" value="Aspartate Aminotransferase, domain 1"/>
    <property type="match status" value="1"/>
</dbReference>
<dbReference type="GO" id="GO:0051536">
    <property type="term" value="F:iron-sulfur cluster binding"/>
    <property type="evidence" value="ECO:0007669"/>
    <property type="project" value="UniProtKB-KW"/>
</dbReference>
<evidence type="ECO:0000313" key="10">
    <source>
        <dbReference type="EMBL" id="RNE48378.1"/>
    </source>
</evidence>
<dbReference type="Pfam" id="PF00266">
    <property type="entry name" value="Aminotran_5"/>
    <property type="match status" value="1"/>
</dbReference>
<protein>
    <submittedName>
        <fullName evidence="10">Cysteine desulfurase</fullName>
    </submittedName>
</protein>
<dbReference type="Gene3D" id="3.40.640.10">
    <property type="entry name" value="Type I PLP-dependent aspartate aminotransferase-like (Major domain)"/>
    <property type="match status" value="1"/>
</dbReference>
<feature type="domain" description="Aminotransferase class V" evidence="9">
    <location>
        <begin position="4"/>
        <end position="357"/>
    </location>
</feature>
<name>A0A3M8K7B2_9CORY</name>
<dbReference type="EMBL" id="PTJO01000005">
    <property type="protein sequence ID" value="RNE48378.1"/>
    <property type="molecule type" value="Genomic_DNA"/>
</dbReference>
<evidence type="ECO:0000256" key="1">
    <source>
        <dbReference type="ARBA" id="ARBA00001933"/>
    </source>
</evidence>
<dbReference type="AlphaFoldDB" id="A0A3M8K7B2"/>
<proteinExistence type="inferred from homology"/>
<evidence type="ECO:0000256" key="8">
    <source>
        <dbReference type="ARBA" id="ARBA00050776"/>
    </source>
</evidence>
<accession>A0A3M8K7B2</accession>
<dbReference type="Proteomes" id="UP000266975">
    <property type="component" value="Unassembled WGS sequence"/>
</dbReference>
<dbReference type="Gene3D" id="1.10.260.50">
    <property type="match status" value="1"/>
</dbReference>
<dbReference type="InterPro" id="IPR015421">
    <property type="entry name" value="PyrdxlP-dep_Trfase_major"/>
</dbReference>
<dbReference type="PIRSF" id="PIRSF005572">
    <property type="entry name" value="NifS"/>
    <property type="match status" value="1"/>
</dbReference>
<evidence type="ECO:0000256" key="4">
    <source>
        <dbReference type="ARBA" id="ARBA00022723"/>
    </source>
</evidence>